<feature type="region of interest" description="Disordered" evidence="1">
    <location>
        <begin position="96"/>
        <end position="129"/>
    </location>
</feature>
<comment type="caution">
    <text evidence="3">The sequence shown here is derived from an EMBL/GenBank/DDBJ whole genome shotgun (WGS) entry which is preliminary data.</text>
</comment>
<organism evidence="3 4">
    <name type="scientific">Solirubrobacter pauli</name>
    <dbReference type="NCBI Taxonomy" id="166793"/>
    <lineage>
        <taxon>Bacteria</taxon>
        <taxon>Bacillati</taxon>
        <taxon>Actinomycetota</taxon>
        <taxon>Thermoleophilia</taxon>
        <taxon>Solirubrobacterales</taxon>
        <taxon>Solirubrobacteraceae</taxon>
        <taxon>Solirubrobacter</taxon>
    </lineage>
</organism>
<keyword evidence="4" id="KW-1185">Reference proteome</keyword>
<reference evidence="3 4" key="1">
    <citation type="submission" date="2018-10" db="EMBL/GenBank/DDBJ databases">
        <title>Genomic Encyclopedia of Archaeal and Bacterial Type Strains, Phase II (KMG-II): from individual species to whole genera.</title>
        <authorList>
            <person name="Goeker M."/>
        </authorList>
    </citation>
    <scope>NUCLEOTIDE SEQUENCE [LARGE SCALE GENOMIC DNA]</scope>
    <source>
        <strain evidence="3 4">DSM 14954</strain>
    </source>
</reference>
<protein>
    <submittedName>
        <fullName evidence="3">Uncharacterized protein</fullName>
    </submittedName>
</protein>
<evidence type="ECO:0000256" key="2">
    <source>
        <dbReference type="SAM" id="SignalP"/>
    </source>
</evidence>
<dbReference type="Gene3D" id="2.60.40.2700">
    <property type="match status" value="1"/>
</dbReference>
<evidence type="ECO:0000313" key="4">
    <source>
        <dbReference type="Proteomes" id="UP000278962"/>
    </source>
</evidence>
<feature type="compositionally biased region" description="Pro residues" evidence="1">
    <location>
        <begin position="112"/>
        <end position="129"/>
    </location>
</feature>
<accession>A0A660LFR9</accession>
<evidence type="ECO:0000256" key="1">
    <source>
        <dbReference type="SAM" id="MobiDB-lite"/>
    </source>
</evidence>
<evidence type="ECO:0000313" key="3">
    <source>
        <dbReference type="EMBL" id="RKQ91764.1"/>
    </source>
</evidence>
<name>A0A660LFR9_9ACTN</name>
<sequence length="273" mass="29374">MGAVVALAALPAVALAADITRNPTISGTLQPGQRLTASAAWTPPNAPPNWAWLRCSSPRDWWSCDVVQNGSNSAYVLQPADGGQFMRVWLSVGSGRDRDDAVSNATAAVTPVPTPPPPPPAATPAPTPVPTPVPTPEAFEAPPVPVQNQGPVLQTQGQNLRTLRPAPKVRMRGRLSTTGANITLLSVRAPKRATITVTCKGSGCPRKKYTTKQAKVRVRAFERNLRAKTRLEVRVRRAGYYGKSTLFIIRRGKAPYRLDRCLSARGKYTACPK</sequence>
<dbReference type="AlphaFoldDB" id="A0A660LFR9"/>
<gene>
    <name evidence="3" type="ORF">C8N24_1592</name>
</gene>
<keyword evidence="2" id="KW-0732">Signal</keyword>
<dbReference type="Proteomes" id="UP000278962">
    <property type="component" value="Unassembled WGS sequence"/>
</dbReference>
<feature type="chain" id="PRO_5025068486" evidence="2">
    <location>
        <begin position="17"/>
        <end position="273"/>
    </location>
</feature>
<proteinExistence type="predicted"/>
<feature type="signal peptide" evidence="2">
    <location>
        <begin position="1"/>
        <end position="16"/>
    </location>
</feature>
<dbReference type="EMBL" id="RBIL01000001">
    <property type="protein sequence ID" value="RKQ91764.1"/>
    <property type="molecule type" value="Genomic_DNA"/>
</dbReference>